<sequence>MGDLDRILAAQDNRWKNDPVGWAHELGLLIRRGEIVTKDGTVVGHLTTMEDYDPARHGQWLYIDETAGREGPKGL</sequence>
<dbReference type="Proteomes" id="UP000578819">
    <property type="component" value="Unassembled WGS sequence"/>
</dbReference>
<organism evidence="1 2">
    <name type="scientific">Micromonospora polyrhachis</name>
    <dbReference type="NCBI Taxonomy" id="1282883"/>
    <lineage>
        <taxon>Bacteria</taxon>
        <taxon>Bacillati</taxon>
        <taxon>Actinomycetota</taxon>
        <taxon>Actinomycetes</taxon>
        <taxon>Micromonosporales</taxon>
        <taxon>Micromonosporaceae</taxon>
        <taxon>Micromonospora</taxon>
    </lineage>
</organism>
<name>A0A7W7SVH9_9ACTN</name>
<keyword evidence="2" id="KW-1185">Reference proteome</keyword>
<protein>
    <submittedName>
        <fullName evidence="1">Uncharacterized protein</fullName>
    </submittedName>
</protein>
<comment type="caution">
    <text evidence="1">The sequence shown here is derived from an EMBL/GenBank/DDBJ whole genome shotgun (WGS) entry which is preliminary data.</text>
</comment>
<evidence type="ECO:0000313" key="2">
    <source>
        <dbReference type="Proteomes" id="UP000578819"/>
    </source>
</evidence>
<dbReference type="RefSeq" id="WP_184540515.1">
    <property type="nucleotide sequence ID" value="NZ_JACHJW010000001.1"/>
</dbReference>
<proteinExistence type="predicted"/>
<gene>
    <name evidence="1" type="ORF">FHR38_005422</name>
</gene>
<accession>A0A7W7SVH9</accession>
<evidence type="ECO:0000313" key="1">
    <source>
        <dbReference type="EMBL" id="MBB4961689.1"/>
    </source>
</evidence>
<dbReference type="AlphaFoldDB" id="A0A7W7SVH9"/>
<dbReference type="EMBL" id="JACHJW010000001">
    <property type="protein sequence ID" value="MBB4961689.1"/>
    <property type="molecule type" value="Genomic_DNA"/>
</dbReference>
<reference evidence="1 2" key="1">
    <citation type="submission" date="2020-08" db="EMBL/GenBank/DDBJ databases">
        <title>Sequencing the genomes of 1000 actinobacteria strains.</title>
        <authorList>
            <person name="Klenk H.-P."/>
        </authorList>
    </citation>
    <scope>NUCLEOTIDE SEQUENCE [LARGE SCALE GENOMIC DNA]</scope>
    <source>
        <strain evidence="1 2">DSM 45886</strain>
    </source>
</reference>